<name>A0A828Z1S2_9LEPT</name>
<accession>A0A828Z1S2</accession>
<reference evidence="2 3" key="1">
    <citation type="submission" date="2012-10" db="EMBL/GenBank/DDBJ databases">
        <authorList>
            <person name="Harkins D.M."/>
            <person name="Durkin A.S."/>
            <person name="Brinkac L.M."/>
            <person name="Haft D.H."/>
            <person name="Selengut J.D."/>
            <person name="Sanka R."/>
            <person name="DePew J."/>
            <person name="Purushe J."/>
            <person name="Whelen A.C."/>
            <person name="Vinetz J.M."/>
            <person name="Sutton G.G."/>
            <person name="Nierman W.C."/>
            <person name="Fouts D.E."/>
        </authorList>
    </citation>
    <scope>NUCLEOTIDE SEQUENCE [LARGE SCALE GENOMIC DNA]</scope>
    <source>
        <strain evidence="2 3">2006001853</strain>
    </source>
</reference>
<evidence type="ECO:0000313" key="3">
    <source>
        <dbReference type="Proteomes" id="UP000001338"/>
    </source>
</evidence>
<evidence type="ECO:0000256" key="1">
    <source>
        <dbReference type="SAM" id="MobiDB-lite"/>
    </source>
</evidence>
<sequence length="45" mass="5376">MDQFDASLITDRKSTDKNKNTVGTPTQIQLPRIPRRFRLLRRDYL</sequence>
<feature type="compositionally biased region" description="Basic and acidic residues" evidence="1">
    <location>
        <begin position="10"/>
        <end position="19"/>
    </location>
</feature>
<dbReference type="AlphaFoldDB" id="A0A828Z1S2"/>
<comment type="caution">
    <text evidence="2">The sequence shown here is derived from an EMBL/GenBank/DDBJ whole genome shotgun (WGS) entry which is preliminary data.</text>
</comment>
<organism evidence="2 3">
    <name type="scientific">Leptospira weilii str. 2006001853</name>
    <dbReference type="NCBI Taxonomy" id="1001589"/>
    <lineage>
        <taxon>Bacteria</taxon>
        <taxon>Pseudomonadati</taxon>
        <taxon>Spirochaetota</taxon>
        <taxon>Spirochaetia</taxon>
        <taxon>Leptospirales</taxon>
        <taxon>Leptospiraceae</taxon>
        <taxon>Leptospira</taxon>
    </lineage>
</organism>
<evidence type="ECO:0000313" key="2">
    <source>
        <dbReference type="EMBL" id="EKR64272.1"/>
    </source>
</evidence>
<proteinExistence type="predicted"/>
<protein>
    <submittedName>
        <fullName evidence="2">Uncharacterized protein</fullName>
    </submittedName>
</protein>
<dbReference type="Proteomes" id="UP000001338">
    <property type="component" value="Unassembled WGS sequence"/>
</dbReference>
<gene>
    <name evidence="2" type="ORF">LEP1GSC036_3652</name>
</gene>
<dbReference type="EMBL" id="AFLV02000048">
    <property type="protein sequence ID" value="EKR64272.1"/>
    <property type="molecule type" value="Genomic_DNA"/>
</dbReference>
<feature type="region of interest" description="Disordered" evidence="1">
    <location>
        <begin position="1"/>
        <end position="25"/>
    </location>
</feature>